<dbReference type="InterPro" id="IPR036907">
    <property type="entry name" value="5'-Nucleotdase_C_sf"/>
</dbReference>
<protein>
    <submittedName>
        <fullName evidence="5">Bifunctional metallophosphatase/5'-nucleotidase</fullName>
    </submittedName>
</protein>
<keyword evidence="2" id="KW-0547">Nucleotide-binding</keyword>
<reference evidence="5 6" key="1">
    <citation type="submission" date="2019-04" db="EMBL/GenBank/DDBJ databases">
        <title>Bacillus sediminilitoris sp. nov., isolated from a tidal flat sediment on the East China Sea.</title>
        <authorList>
            <person name="Wei Y."/>
            <person name="Mao H."/>
            <person name="Fang J."/>
        </authorList>
    </citation>
    <scope>NUCLEOTIDE SEQUENCE [LARGE SCALE GENOMIC DNA]</scope>
    <source>
        <strain evidence="5 6">DSL-17</strain>
    </source>
</reference>
<dbReference type="Pfam" id="PF02872">
    <property type="entry name" value="5_nucleotid_C"/>
    <property type="match status" value="1"/>
</dbReference>
<feature type="domain" description="Calcineurin-like phosphoesterase" evidence="3">
    <location>
        <begin position="37"/>
        <end position="263"/>
    </location>
</feature>
<dbReference type="SUPFAM" id="SSF56300">
    <property type="entry name" value="Metallo-dependent phosphatases"/>
    <property type="match status" value="1"/>
</dbReference>
<dbReference type="Pfam" id="PF00149">
    <property type="entry name" value="Metallophos"/>
    <property type="match status" value="1"/>
</dbReference>
<keyword evidence="2" id="KW-0378">Hydrolase</keyword>
<dbReference type="EMBL" id="SSNT01000028">
    <property type="protein sequence ID" value="THF75293.1"/>
    <property type="molecule type" value="Genomic_DNA"/>
</dbReference>
<dbReference type="GO" id="GO:0009166">
    <property type="term" value="P:nucleotide catabolic process"/>
    <property type="evidence" value="ECO:0007669"/>
    <property type="project" value="InterPro"/>
</dbReference>
<dbReference type="RefSeq" id="WP_136358558.1">
    <property type="nucleotide sequence ID" value="NZ_CP046266.1"/>
</dbReference>
<proteinExistence type="inferred from homology"/>
<dbReference type="AlphaFoldDB" id="A0A4S4BKW9"/>
<dbReference type="PRINTS" id="PR01607">
    <property type="entry name" value="APYRASEFAMLY"/>
</dbReference>
<dbReference type="SUPFAM" id="SSF55816">
    <property type="entry name" value="5'-nucleotidase (syn. UDP-sugar hydrolase), C-terminal domain"/>
    <property type="match status" value="1"/>
</dbReference>
<dbReference type="InterPro" id="IPR006179">
    <property type="entry name" value="5_nucleotidase/apyrase"/>
</dbReference>
<keyword evidence="1" id="KW-0732">Signal</keyword>
<evidence type="ECO:0000313" key="6">
    <source>
        <dbReference type="Proteomes" id="UP000310334"/>
    </source>
</evidence>
<dbReference type="Gene3D" id="3.60.21.10">
    <property type="match status" value="1"/>
</dbReference>
<dbReference type="GO" id="GO:0000166">
    <property type="term" value="F:nucleotide binding"/>
    <property type="evidence" value="ECO:0007669"/>
    <property type="project" value="UniProtKB-KW"/>
</dbReference>
<evidence type="ECO:0000259" key="3">
    <source>
        <dbReference type="Pfam" id="PF00149"/>
    </source>
</evidence>
<dbReference type="PANTHER" id="PTHR11575:SF24">
    <property type="entry name" value="5'-NUCLEOTIDASE"/>
    <property type="match status" value="1"/>
</dbReference>
<feature type="domain" description="5'-Nucleotidase C-terminal" evidence="4">
    <location>
        <begin position="337"/>
        <end position="485"/>
    </location>
</feature>
<dbReference type="Proteomes" id="UP000310334">
    <property type="component" value="Unassembled WGS sequence"/>
</dbReference>
<dbReference type="GO" id="GO:0030288">
    <property type="term" value="C:outer membrane-bounded periplasmic space"/>
    <property type="evidence" value="ECO:0007669"/>
    <property type="project" value="TreeGrafter"/>
</dbReference>
<evidence type="ECO:0000256" key="1">
    <source>
        <dbReference type="ARBA" id="ARBA00022729"/>
    </source>
</evidence>
<gene>
    <name evidence="5" type="ORF">E6W99_23925</name>
</gene>
<comment type="caution">
    <text evidence="5">The sequence shown here is derived from an EMBL/GenBank/DDBJ whole genome shotgun (WGS) entry which is preliminary data.</text>
</comment>
<dbReference type="InterPro" id="IPR004843">
    <property type="entry name" value="Calcineurin-like_PHP"/>
</dbReference>
<keyword evidence="6" id="KW-1185">Reference proteome</keyword>
<dbReference type="PANTHER" id="PTHR11575">
    <property type="entry name" value="5'-NUCLEOTIDASE-RELATED"/>
    <property type="match status" value="1"/>
</dbReference>
<accession>A0A4S4BKW9</accession>
<dbReference type="GO" id="GO:0008253">
    <property type="term" value="F:5'-nucleotidase activity"/>
    <property type="evidence" value="ECO:0007669"/>
    <property type="project" value="TreeGrafter"/>
</dbReference>
<evidence type="ECO:0000256" key="2">
    <source>
        <dbReference type="RuleBase" id="RU362119"/>
    </source>
</evidence>
<name>A0A4S4BKW9_9BACI</name>
<dbReference type="Gene3D" id="3.90.780.10">
    <property type="entry name" value="5'-Nucleotidase, C-terminal domain"/>
    <property type="match status" value="1"/>
</dbReference>
<dbReference type="InterPro" id="IPR008334">
    <property type="entry name" value="5'-Nucleotdase_C"/>
</dbReference>
<sequence length="517" mass="57148">MAKQRIIILICCISFLVIGTSVYSDNTNRNLVNVQLLGLNDFHGQLNTHQVLFGQKVGGAEYVAAYLKKFKNEQKNTLLVHAGDMVGASPPISSLYKDEPTIEYLNQLKIDVGTLGNHEFDEGVQEMNRLLQGDQDSGFEGSNTTYISANVIDKKTNAQLLPPYVVKEMNGIKIGFIGVLTTETNDYVIYKNREQVHIIDEVSAINQATEQLINKGVKAIIVLAHVSAKSNVTGESPEKAMVKMAPLIHDEVDIIFTGHSHTYANTTVDNKLIVQGYSYGKAISKVQLQIDSLTGEIVSKDATIQLTLHNLIDPDKETMKHISAYEKKLTQRKNEVIASIPKSLSRKKDKNGYSPLAEMVATSMMAEMDTDMAFTHHGGIRMSLQKGEITARDIYTVLPFNHKVVKTRLTGSQIKKALEQQWKKDRENLLQPAGISYSINHAAKIGEKIQDLSDKNGHKIVPSKIYSVAISDYLAFGGDGFTSFKAGKIFVTGSLLRDSFADFLASENSNNKSYASQ</sequence>
<organism evidence="5 6">
    <name type="scientific">Metabacillus sediminilitoris</name>
    <dbReference type="NCBI Taxonomy" id="2567941"/>
    <lineage>
        <taxon>Bacteria</taxon>
        <taxon>Bacillati</taxon>
        <taxon>Bacillota</taxon>
        <taxon>Bacilli</taxon>
        <taxon>Bacillales</taxon>
        <taxon>Bacillaceae</taxon>
        <taxon>Metabacillus</taxon>
    </lineage>
</organism>
<evidence type="ECO:0000313" key="5">
    <source>
        <dbReference type="EMBL" id="THF75293.1"/>
    </source>
</evidence>
<dbReference type="GO" id="GO:0008768">
    <property type="term" value="F:UDP-sugar diphosphatase activity"/>
    <property type="evidence" value="ECO:0007669"/>
    <property type="project" value="TreeGrafter"/>
</dbReference>
<dbReference type="InterPro" id="IPR029052">
    <property type="entry name" value="Metallo-depent_PP-like"/>
</dbReference>
<dbReference type="OrthoDB" id="9775118at2"/>
<evidence type="ECO:0000259" key="4">
    <source>
        <dbReference type="Pfam" id="PF02872"/>
    </source>
</evidence>
<comment type="similarity">
    <text evidence="2">Belongs to the 5'-nucleotidase family.</text>
</comment>